<dbReference type="InterPro" id="IPR036322">
    <property type="entry name" value="WD40_repeat_dom_sf"/>
</dbReference>
<feature type="repeat" description="WD" evidence="3">
    <location>
        <begin position="154"/>
        <end position="171"/>
    </location>
</feature>
<gene>
    <name evidence="4" type="ORF">EZS28_021805</name>
</gene>
<reference evidence="4 5" key="1">
    <citation type="submission" date="2019-03" db="EMBL/GenBank/DDBJ databases">
        <title>Single cell metagenomics reveals metabolic interactions within the superorganism composed of flagellate Streblomastix strix and complex community of Bacteroidetes bacteria on its surface.</title>
        <authorList>
            <person name="Treitli S.C."/>
            <person name="Kolisko M."/>
            <person name="Husnik F."/>
            <person name="Keeling P."/>
            <person name="Hampl V."/>
        </authorList>
    </citation>
    <scope>NUCLEOTIDE SEQUENCE [LARGE SCALE GENOMIC DNA]</scope>
    <source>
        <strain evidence="4">ST1C</strain>
    </source>
</reference>
<protein>
    <submittedName>
        <fullName evidence="4">Uncharacterized protein</fullName>
    </submittedName>
</protein>
<evidence type="ECO:0000256" key="3">
    <source>
        <dbReference type="PROSITE-ProRule" id="PRU00221"/>
    </source>
</evidence>
<keyword evidence="1 3" id="KW-0853">WD repeat</keyword>
<dbReference type="InterPro" id="IPR001680">
    <property type="entry name" value="WD40_rpt"/>
</dbReference>
<evidence type="ECO:0000256" key="2">
    <source>
        <dbReference type="ARBA" id="ARBA00022737"/>
    </source>
</evidence>
<dbReference type="PROSITE" id="PS50294">
    <property type="entry name" value="WD_REPEATS_REGION"/>
    <property type="match status" value="1"/>
</dbReference>
<dbReference type="Pfam" id="PF00400">
    <property type="entry name" value="WD40"/>
    <property type="match status" value="1"/>
</dbReference>
<sequence length="171" mass="19217">MLLASASDDGSMSLTDISQSIRPKLNDSIQIETFTPKWNFKPKSSNDKSRKQEEINIQDINVQQNANAITPKRITYDLGCLATGNNQGKITVYALPDPMMEMFDQMKKQENNKMFEIDAHSNSIWSIDESSQERGMFARILIPPTGQKLTQTRLASASSDGTVKLWNINTD</sequence>
<name>A0A5J4VJJ9_9EUKA</name>
<comment type="caution">
    <text evidence="4">The sequence shown here is derived from an EMBL/GenBank/DDBJ whole genome shotgun (WGS) entry which is preliminary data.</text>
</comment>
<dbReference type="PROSITE" id="PS00678">
    <property type="entry name" value="WD_REPEATS_1"/>
    <property type="match status" value="1"/>
</dbReference>
<dbReference type="EMBL" id="SNRW01006651">
    <property type="protein sequence ID" value="KAA6382670.1"/>
    <property type="molecule type" value="Genomic_DNA"/>
</dbReference>
<dbReference type="OrthoDB" id="727118at2759"/>
<evidence type="ECO:0000313" key="4">
    <source>
        <dbReference type="EMBL" id="KAA6382670.1"/>
    </source>
</evidence>
<dbReference type="Gene3D" id="2.130.10.10">
    <property type="entry name" value="YVTN repeat-like/Quinoprotein amine dehydrogenase"/>
    <property type="match status" value="1"/>
</dbReference>
<keyword evidence="2" id="KW-0677">Repeat</keyword>
<organism evidence="4 5">
    <name type="scientific">Streblomastix strix</name>
    <dbReference type="NCBI Taxonomy" id="222440"/>
    <lineage>
        <taxon>Eukaryota</taxon>
        <taxon>Metamonada</taxon>
        <taxon>Preaxostyla</taxon>
        <taxon>Oxymonadida</taxon>
        <taxon>Streblomastigidae</taxon>
        <taxon>Streblomastix</taxon>
    </lineage>
</organism>
<dbReference type="AlphaFoldDB" id="A0A5J4VJJ9"/>
<proteinExistence type="predicted"/>
<dbReference type="Proteomes" id="UP000324800">
    <property type="component" value="Unassembled WGS sequence"/>
</dbReference>
<dbReference type="InterPro" id="IPR019775">
    <property type="entry name" value="WD40_repeat_CS"/>
</dbReference>
<evidence type="ECO:0000313" key="5">
    <source>
        <dbReference type="Proteomes" id="UP000324800"/>
    </source>
</evidence>
<evidence type="ECO:0000256" key="1">
    <source>
        <dbReference type="ARBA" id="ARBA00022574"/>
    </source>
</evidence>
<dbReference type="InterPro" id="IPR015943">
    <property type="entry name" value="WD40/YVTN_repeat-like_dom_sf"/>
</dbReference>
<dbReference type="SUPFAM" id="SSF50978">
    <property type="entry name" value="WD40 repeat-like"/>
    <property type="match status" value="1"/>
</dbReference>
<dbReference type="PROSITE" id="PS50082">
    <property type="entry name" value="WD_REPEATS_2"/>
    <property type="match status" value="1"/>
</dbReference>
<accession>A0A5J4VJJ9</accession>